<dbReference type="EMBL" id="CP001719">
    <property type="protein sequence ID" value="ADC46917.1"/>
    <property type="molecule type" value="Genomic_DNA"/>
</dbReference>
<dbReference type="CAZy" id="GT4">
    <property type="family name" value="Glycosyltransferase Family 4"/>
</dbReference>
<dbReference type="SUPFAM" id="SSF53448">
    <property type="entry name" value="Nucleotide-diphospho-sugar transferases"/>
    <property type="match status" value="1"/>
</dbReference>
<dbReference type="RefSeq" id="WP_012955867.1">
    <property type="nucleotide sequence ID" value="NC_013790.1"/>
</dbReference>
<dbReference type="SUPFAM" id="SSF53756">
    <property type="entry name" value="UDP-Glycosyltransferase/glycogen phosphorylase"/>
    <property type="match status" value="1"/>
</dbReference>
<dbReference type="Gene3D" id="3.40.50.2000">
    <property type="entry name" value="Glycogen Phosphorylase B"/>
    <property type="match status" value="2"/>
</dbReference>
<dbReference type="InterPro" id="IPR050194">
    <property type="entry name" value="Glycosyltransferase_grp1"/>
</dbReference>
<dbReference type="OrthoDB" id="46222at2157"/>
<dbReference type="AlphaFoldDB" id="D3E306"/>
<dbReference type="InterPro" id="IPR028098">
    <property type="entry name" value="Glyco_trans_4-like_N"/>
</dbReference>
<dbReference type="eggNOG" id="arCOG01383">
    <property type="taxonomic scope" value="Archaea"/>
</dbReference>
<dbReference type="PANTHER" id="PTHR45947">
    <property type="entry name" value="SULFOQUINOVOSYL TRANSFERASE SQD2"/>
    <property type="match status" value="1"/>
</dbReference>
<gene>
    <name evidence="2" type="ordered locus">mru_1066</name>
</gene>
<evidence type="ECO:0000313" key="2">
    <source>
        <dbReference type="EMBL" id="ADC46917.1"/>
    </source>
</evidence>
<reference evidence="2 3" key="1">
    <citation type="journal article" date="2010" name="PLoS ONE">
        <title>The genome sequence of the rumen methanogen Methanobrevibacter ruminantium reveals new possibilities for controlling ruminant methane emissions.</title>
        <authorList>
            <person name="Leahy S.C."/>
            <person name="Kelly W.J."/>
            <person name="Altermann E."/>
            <person name="Ronimus R.S."/>
            <person name="Yeoman C.J."/>
            <person name="Pacheco D.M."/>
            <person name="Li D."/>
            <person name="Kong Z."/>
            <person name="McTavish S."/>
            <person name="Sang C."/>
            <person name="Lambie S.C."/>
            <person name="Janssen P.H."/>
            <person name="Dey D."/>
            <person name="Attwood G.T."/>
        </authorList>
    </citation>
    <scope>NUCLEOTIDE SEQUENCE [LARGE SCALE GENOMIC DNA]</scope>
    <source>
        <strain evidence="3">ATCC 35063 / DSM 1093 / JCM 13430 / OCM 146 / M1</strain>
    </source>
</reference>
<protein>
    <submittedName>
        <fullName evidence="2">Glycosyl transferase GT4 family</fullName>
    </submittedName>
</protein>
<feature type="domain" description="Glycosyltransferase subfamily 4-like N-terminal" evidence="1">
    <location>
        <begin position="625"/>
        <end position="826"/>
    </location>
</feature>
<dbReference type="STRING" id="634498.mru_1066"/>
<dbReference type="Proteomes" id="UP000008680">
    <property type="component" value="Chromosome"/>
</dbReference>
<dbReference type="PATRIC" id="fig|634498.28.peg.1066"/>
<accession>D3E306</accession>
<keyword evidence="2" id="KW-0808">Transferase</keyword>
<dbReference type="HOGENOM" id="CLU_006068_0_0_2"/>
<sequence length="1012" mass="119980">MKKNNFNKKITFVANYFWTSIKEGSKSNSYFNYDNYLKKYPDVKESGMNPFKHYLLHGIDEERSTNFDENINSYSLVENSDLFDYEYYCEKNNLKFDSYSKALMHYLEKGYKKGYNPSIKFNAEEYYEVRPDVKRADVNPLVHYLKYGKIEVTSMTENLNLKEYQLVKNSNLFDYNYYMEKNHLDLRNETEAIYHYLEIGYKKGYNPSNKFNGEIYFKKNPDIEESGWNPLVHYLKYGQKEERTDKCDKNLKEYSLVKESGLFDYQFYKDKYDLDLNSYKRGLIHYLEFGYKRGYKPSRNFDGEEYLKRYPEVKKAGFNPLVHYLKYGVNEERIGLRRISFKNFNKNYDVEAILENIDNDVTILLNVEDSNNLKECIENIKSTTKDYKIILIHENLDDEDLEYIKSNNDIELLRRSPHESFINALNNILDNAKNDIIFLKNNIRTFEKWIFKLTVAAYSDDRIGFVSPISNYSTVSLINIEEDEKSSEFISNISKRDYEESPLPNDSCVFIKKDVFKELKFDESSNEENWFATFIDRGLEKGWKSILDDSTYVYYQFNEVEPQQADEYDYSTPYVLENRPSVKFINSDAFNNSFQNIHEYADDNLEENIQEKTRKNILFAMHYGGGVEFTVKDIVNAIKNDYECYVLRAFKNKMKLYKVFNDYFISIKEFNIKYPWTPKMIHSDEYKQIYFYILINYNIDILEIDHLLLHTFDLQELAKKLDIPIILTLHDFYYICPSYFLLDENNKYCGGYCGDQPRNCSTRVTWIDLPANIVEWKNQWQEYMKELFGMCDYILTATDFTKDMFLEHYDSLKSDDITIIEHGRDLIRYDNNYTVPNIYQPIKILIPGVIGPHKGLDFIKELKGFDDDNRLEYHFIGQVDDELKSMGIYHGPYEREDFAKWVFKIKPSFIGIFSVCAETYSHTLTESICSGVPVLASNLGALKTRIESQGGGWLVNIDDAEETYEQILDISSKKEEYKFVTENLKDIRISSSEEMGSKYKEIYDKLTKKEDK</sequence>
<dbReference type="GO" id="GO:0016757">
    <property type="term" value="F:glycosyltransferase activity"/>
    <property type="evidence" value="ECO:0007669"/>
    <property type="project" value="TreeGrafter"/>
</dbReference>
<dbReference type="KEGG" id="mru:mru_1066"/>
<dbReference type="eggNOG" id="arCOG07826">
    <property type="taxonomic scope" value="Archaea"/>
</dbReference>
<dbReference type="Pfam" id="PF13439">
    <property type="entry name" value="Glyco_transf_4"/>
    <property type="match status" value="1"/>
</dbReference>
<dbReference type="InterPro" id="IPR029044">
    <property type="entry name" value="Nucleotide-diphossugar_trans"/>
</dbReference>
<name>D3E306_METRM</name>
<organism evidence="2 3">
    <name type="scientific">Methanobrevibacter ruminantium (strain ATCC 35063 / DSM 1093 / JCM 13430 / OCM 146 / M1)</name>
    <name type="common">Methanobacterium ruminantium</name>
    <dbReference type="NCBI Taxonomy" id="634498"/>
    <lineage>
        <taxon>Archaea</taxon>
        <taxon>Methanobacteriati</taxon>
        <taxon>Methanobacteriota</taxon>
        <taxon>Methanomada group</taxon>
        <taxon>Methanobacteria</taxon>
        <taxon>Methanobacteriales</taxon>
        <taxon>Methanobacteriaceae</taxon>
        <taxon>Methanobrevibacter</taxon>
    </lineage>
</organism>
<keyword evidence="3" id="KW-1185">Reference proteome</keyword>
<dbReference type="PANTHER" id="PTHR45947:SF3">
    <property type="entry name" value="SULFOQUINOVOSYL TRANSFERASE SQD2"/>
    <property type="match status" value="1"/>
</dbReference>
<evidence type="ECO:0000313" key="3">
    <source>
        <dbReference type="Proteomes" id="UP000008680"/>
    </source>
</evidence>
<proteinExistence type="predicted"/>
<dbReference type="GeneID" id="8770718"/>
<evidence type="ECO:0000259" key="1">
    <source>
        <dbReference type="Pfam" id="PF13439"/>
    </source>
</evidence>